<dbReference type="EMBL" id="MNPV01000001">
    <property type="protein sequence ID" value="ONH48745.1"/>
    <property type="molecule type" value="Genomic_DNA"/>
</dbReference>
<evidence type="ECO:0000259" key="3">
    <source>
        <dbReference type="PROSITE" id="PS51186"/>
    </source>
</evidence>
<evidence type="ECO:0000313" key="4">
    <source>
        <dbReference type="EMBL" id="ONH48745.1"/>
    </source>
</evidence>
<evidence type="ECO:0000313" key="5">
    <source>
        <dbReference type="Proteomes" id="UP000188559"/>
    </source>
</evidence>
<comment type="caution">
    <text evidence="4">The sequence shown here is derived from an EMBL/GenBank/DDBJ whole genome shotgun (WGS) entry which is preliminary data.</text>
</comment>
<dbReference type="InterPro" id="IPR000182">
    <property type="entry name" value="GNAT_dom"/>
</dbReference>
<dbReference type="Proteomes" id="UP000188559">
    <property type="component" value="Unassembled WGS sequence"/>
</dbReference>
<dbReference type="AlphaFoldDB" id="A0A1V2JUG5"/>
<sequence length="178" mass="19947">MSSRPIIQVAAASDIPEVLRFVLQARAELFPKLRATGMQTDLARFEAIYLHGDGRFLIARDEGQIVAAIGYLPYDGRFPQLDYQGRKTVEVVRLFVAPGFRRFGLAGQLYRALEAMAQADGVEVMYLHTHPFLPGAIEFWVRQGFDVVDVEADPVWRTTHMQRLLQTPVGASLLAKTS</sequence>
<keyword evidence="1 4" id="KW-0808">Transferase</keyword>
<dbReference type="RefSeq" id="WP_071492874.1">
    <property type="nucleotide sequence ID" value="NZ_LT629702.1"/>
</dbReference>
<dbReference type="GeneID" id="57374864"/>
<accession>A0A1V2JUG5</accession>
<dbReference type="CDD" id="cd04301">
    <property type="entry name" value="NAT_SF"/>
    <property type="match status" value="1"/>
</dbReference>
<dbReference type="PROSITE" id="PS51186">
    <property type="entry name" value="GNAT"/>
    <property type="match status" value="1"/>
</dbReference>
<gene>
    <name evidence="4" type="ORF">BLL37_05090</name>
</gene>
<dbReference type="PANTHER" id="PTHR43877">
    <property type="entry name" value="AMINOALKYLPHOSPHONATE N-ACETYLTRANSFERASE-RELATED-RELATED"/>
    <property type="match status" value="1"/>
</dbReference>
<evidence type="ECO:0000256" key="2">
    <source>
        <dbReference type="ARBA" id="ARBA00023315"/>
    </source>
</evidence>
<reference evidence="4 5" key="1">
    <citation type="submission" date="2016-10" db="EMBL/GenBank/DDBJ databases">
        <title>Pseudomonas lactis sp. nov. and Pseudomonas paralactis sp. nov., isolated from bovine raw milk.</title>
        <authorList>
            <person name="Von Neubeck M."/>
            <person name="Huptas C."/>
            <person name="Glueck C."/>
            <person name="Krewinkel M."/>
            <person name="Stoeckel M."/>
            <person name="Stressler T."/>
            <person name="Fischer L."/>
            <person name="Hinrichs J."/>
            <person name="Scherer S."/>
            <person name="Wenning M."/>
        </authorList>
    </citation>
    <scope>NUCLEOTIDE SEQUENCE [LARGE SCALE GENOMIC DNA]</scope>
    <source>
        <strain evidence="4 5">DSM 18862</strain>
    </source>
</reference>
<proteinExistence type="predicted"/>
<dbReference type="InterPro" id="IPR050832">
    <property type="entry name" value="Bact_Acetyltransf"/>
</dbReference>
<dbReference type="InterPro" id="IPR016181">
    <property type="entry name" value="Acyl_CoA_acyltransferase"/>
</dbReference>
<keyword evidence="2" id="KW-0012">Acyltransferase</keyword>
<dbReference type="GO" id="GO:0016747">
    <property type="term" value="F:acyltransferase activity, transferring groups other than amino-acyl groups"/>
    <property type="evidence" value="ECO:0007669"/>
    <property type="project" value="InterPro"/>
</dbReference>
<dbReference type="Pfam" id="PF00583">
    <property type="entry name" value="Acetyltransf_1"/>
    <property type="match status" value="1"/>
</dbReference>
<keyword evidence="5" id="KW-1185">Reference proteome</keyword>
<dbReference type="SUPFAM" id="SSF55729">
    <property type="entry name" value="Acyl-CoA N-acyltransferases (Nat)"/>
    <property type="match status" value="1"/>
</dbReference>
<name>A0A1V2JUG5_PSEAZ</name>
<organism evidence="4 5">
    <name type="scientific">Pseudomonas azotoformans</name>
    <dbReference type="NCBI Taxonomy" id="47878"/>
    <lineage>
        <taxon>Bacteria</taxon>
        <taxon>Pseudomonadati</taxon>
        <taxon>Pseudomonadota</taxon>
        <taxon>Gammaproteobacteria</taxon>
        <taxon>Pseudomonadales</taxon>
        <taxon>Pseudomonadaceae</taxon>
        <taxon>Pseudomonas</taxon>
    </lineage>
</organism>
<evidence type="ECO:0000256" key="1">
    <source>
        <dbReference type="ARBA" id="ARBA00022679"/>
    </source>
</evidence>
<feature type="domain" description="N-acetyltransferase" evidence="3">
    <location>
        <begin position="5"/>
        <end position="166"/>
    </location>
</feature>
<protein>
    <submittedName>
        <fullName evidence="4">GNAT family N-acetyltransferase</fullName>
    </submittedName>
</protein>
<dbReference type="OrthoDB" id="6703393at2"/>
<dbReference type="Gene3D" id="3.40.630.30">
    <property type="match status" value="1"/>
</dbReference>
<dbReference type="PANTHER" id="PTHR43877:SF2">
    <property type="entry name" value="AMINOALKYLPHOSPHONATE N-ACETYLTRANSFERASE-RELATED"/>
    <property type="match status" value="1"/>
</dbReference>